<organism evidence="1 2">
    <name type="scientific">Elysia crispata</name>
    <name type="common">lettuce slug</name>
    <dbReference type="NCBI Taxonomy" id="231223"/>
    <lineage>
        <taxon>Eukaryota</taxon>
        <taxon>Metazoa</taxon>
        <taxon>Spiralia</taxon>
        <taxon>Lophotrochozoa</taxon>
        <taxon>Mollusca</taxon>
        <taxon>Gastropoda</taxon>
        <taxon>Heterobranchia</taxon>
        <taxon>Euthyneura</taxon>
        <taxon>Panpulmonata</taxon>
        <taxon>Sacoglossa</taxon>
        <taxon>Placobranchoidea</taxon>
        <taxon>Plakobranchidae</taxon>
        <taxon>Elysia</taxon>
    </lineage>
</organism>
<evidence type="ECO:0000313" key="2">
    <source>
        <dbReference type="Proteomes" id="UP001283361"/>
    </source>
</evidence>
<comment type="caution">
    <text evidence="1">The sequence shown here is derived from an EMBL/GenBank/DDBJ whole genome shotgun (WGS) entry which is preliminary data.</text>
</comment>
<keyword evidence="2" id="KW-1185">Reference proteome</keyword>
<protein>
    <submittedName>
        <fullName evidence="1">Uncharacterized protein</fullName>
    </submittedName>
</protein>
<dbReference type="Proteomes" id="UP001283361">
    <property type="component" value="Unassembled WGS sequence"/>
</dbReference>
<accession>A0AAE0Z695</accession>
<reference evidence="1" key="1">
    <citation type="journal article" date="2023" name="G3 (Bethesda)">
        <title>A reference genome for the long-term kleptoplast-retaining sea slug Elysia crispata morphotype clarki.</title>
        <authorList>
            <person name="Eastman K.E."/>
            <person name="Pendleton A.L."/>
            <person name="Shaikh M.A."/>
            <person name="Suttiyut T."/>
            <person name="Ogas R."/>
            <person name="Tomko P."/>
            <person name="Gavelis G."/>
            <person name="Widhalm J.R."/>
            <person name="Wisecaver J.H."/>
        </authorList>
    </citation>
    <scope>NUCLEOTIDE SEQUENCE</scope>
    <source>
        <strain evidence="1">ECLA1</strain>
    </source>
</reference>
<proteinExistence type="predicted"/>
<dbReference type="EMBL" id="JAWDGP010004546">
    <property type="protein sequence ID" value="KAK3763518.1"/>
    <property type="molecule type" value="Genomic_DNA"/>
</dbReference>
<name>A0AAE0Z695_9GAST</name>
<sequence length="77" mass="8909">MVVLEMKGRFVKKVSTNFIPLAEDDLFRYFKILFNKISDLRTNIEQLGQEEPSPSRDYKPLDEPPLAPNVSVFPLII</sequence>
<gene>
    <name evidence="1" type="ORF">RRG08_017395</name>
</gene>
<evidence type="ECO:0000313" key="1">
    <source>
        <dbReference type="EMBL" id="KAK3763518.1"/>
    </source>
</evidence>
<dbReference type="AlphaFoldDB" id="A0AAE0Z695"/>